<sequence length="93" mass="11296">MVKKIHEEVRQYILKKNEQYADRVNKGQRKVTFDPGDWVSIREQILLRRGRMMRIASMMMWLMHMSLKVGFVKMELMHKILEICMCRVDQSHE</sequence>
<gene>
    <name evidence="1" type="ORF">CRG98_010268</name>
</gene>
<evidence type="ECO:0000313" key="2">
    <source>
        <dbReference type="Proteomes" id="UP000233551"/>
    </source>
</evidence>
<proteinExistence type="predicted"/>
<reference evidence="1 2" key="1">
    <citation type="submission" date="2017-11" db="EMBL/GenBank/DDBJ databases">
        <title>De-novo sequencing of pomegranate (Punica granatum L.) genome.</title>
        <authorList>
            <person name="Akparov Z."/>
            <person name="Amiraslanov A."/>
            <person name="Hajiyeva S."/>
            <person name="Abbasov M."/>
            <person name="Kaur K."/>
            <person name="Hamwieh A."/>
            <person name="Solovyev V."/>
            <person name="Salamov A."/>
            <person name="Braich B."/>
            <person name="Kosarev P."/>
            <person name="Mahmoud A."/>
            <person name="Hajiyev E."/>
            <person name="Babayeva S."/>
            <person name="Izzatullayeva V."/>
            <person name="Mammadov A."/>
            <person name="Mammadov A."/>
            <person name="Sharifova S."/>
            <person name="Ojaghi J."/>
            <person name="Eynullazada K."/>
            <person name="Bayramov B."/>
            <person name="Abdulazimova A."/>
            <person name="Shahmuradov I."/>
        </authorList>
    </citation>
    <scope>NUCLEOTIDE SEQUENCE [LARGE SCALE GENOMIC DNA]</scope>
    <source>
        <strain evidence="2">cv. AG2017</strain>
        <tissue evidence="1">Leaf</tissue>
    </source>
</reference>
<organism evidence="1 2">
    <name type="scientific">Punica granatum</name>
    <name type="common">Pomegranate</name>
    <dbReference type="NCBI Taxonomy" id="22663"/>
    <lineage>
        <taxon>Eukaryota</taxon>
        <taxon>Viridiplantae</taxon>
        <taxon>Streptophyta</taxon>
        <taxon>Embryophyta</taxon>
        <taxon>Tracheophyta</taxon>
        <taxon>Spermatophyta</taxon>
        <taxon>Magnoliopsida</taxon>
        <taxon>eudicotyledons</taxon>
        <taxon>Gunneridae</taxon>
        <taxon>Pentapetalae</taxon>
        <taxon>rosids</taxon>
        <taxon>malvids</taxon>
        <taxon>Myrtales</taxon>
        <taxon>Lythraceae</taxon>
        <taxon>Punica</taxon>
    </lineage>
</organism>
<dbReference type="AlphaFoldDB" id="A0A2I0KLG7"/>
<name>A0A2I0KLG7_PUNGR</name>
<comment type="caution">
    <text evidence="1">The sequence shown here is derived from an EMBL/GenBank/DDBJ whole genome shotgun (WGS) entry which is preliminary data.</text>
</comment>
<keyword evidence="2" id="KW-1185">Reference proteome</keyword>
<dbReference type="Proteomes" id="UP000233551">
    <property type="component" value="Unassembled WGS sequence"/>
</dbReference>
<protein>
    <submittedName>
        <fullName evidence="1">Uncharacterized protein</fullName>
    </submittedName>
</protein>
<dbReference type="EMBL" id="PGOL01000512">
    <property type="protein sequence ID" value="PKI69334.1"/>
    <property type="molecule type" value="Genomic_DNA"/>
</dbReference>
<evidence type="ECO:0000313" key="1">
    <source>
        <dbReference type="EMBL" id="PKI69334.1"/>
    </source>
</evidence>
<accession>A0A2I0KLG7</accession>